<keyword evidence="1" id="KW-0285">Flavoprotein</keyword>
<dbReference type="PANTHER" id="PTHR32332:SF20">
    <property type="entry name" value="2-NITROPROPANE DIOXYGENASE-LIKE PROTEIN"/>
    <property type="match status" value="1"/>
</dbReference>
<evidence type="ECO:0000256" key="2">
    <source>
        <dbReference type="ARBA" id="ARBA00022643"/>
    </source>
</evidence>
<dbReference type="CDD" id="cd04730">
    <property type="entry name" value="NPD_like"/>
    <property type="match status" value="1"/>
</dbReference>
<dbReference type="Proteomes" id="UP001221328">
    <property type="component" value="Unassembled WGS sequence"/>
</dbReference>
<evidence type="ECO:0000256" key="1">
    <source>
        <dbReference type="ARBA" id="ARBA00022630"/>
    </source>
</evidence>
<evidence type="ECO:0000256" key="3">
    <source>
        <dbReference type="ARBA" id="ARBA00023002"/>
    </source>
</evidence>
<keyword evidence="3" id="KW-0560">Oxidoreductase</keyword>
<name>A0ABT5G9C0_9ACTN</name>
<sequence length="210" mass="22020">MTSWVCPPQSCPAVKAERLGVAAVSIDGFECAGHPGEDDIPGLVLIPAADALTVPVIASGGFCDGRGLAAALMLGADGVNMGTRFLCSAEAPVAEAVKRRIVEATELDTDLIFRELRNTARVARNSVSETVVRILADGGTFPDIQQLVSGARGRRVFEDGDLEAGIWSVGLSQGLVRDIAPAGDLVERIVNEAYDVITRVTGLFADSTRV</sequence>
<protein>
    <submittedName>
        <fullName evidence="4">Nitronate monooxygenase</fullName>
    </submittedName>
</protein>
<dbReference type="Gene3D" id="3.20.20.70">
    <property type="entry name" value="Aldolase class I"/>
    <property type="match status" value="1"/>
</dbReference>
<dbReference type="EMBL" id="JAQOSK010000040">
    <property type="protein sequence ID" value="MDC2961492.1"/>
    <property type="molecule type" value="Genomic_DNA"/>
</dbReference>
<dbReference type="InterPro" id="IPR013785">
    <property type="entry name" value="Aldolase_TIM"/>
</dbReference>
<organism evidence="4 5">
    <name type="scientific">Streptomyces gilvifuscus</name>
    <dbReference type="NCBI Taxonomy" id="1550617"/>
    <lineage>
        <taxon>Bacteria</taxon>
        <taxon>Bacillati</taxon>
        <taxon>Actinomycetota</taxon>
        <taxon>Actinomycetes</taxon>
        <taxon>Kitasatosporales</taxon>
        <taxon>Streptomycetaceae</taxon>
        <taxon>Streptomyces</taxon>
    </lineage>
</organism>
<accession>A0ABT5G9C0</accession>
<proteinExistence type="predicted"/>
<evidence type="ECO:0000313" key="4">
    <source>
        <dbReference type="EMBL" id="MDC2961492.1"/>
    </source>
</evidence>
<dbReference type="PANTHER" id="PTHR32332">
    <property type="entry name" value="2-NITROPROPANE DIOXYGENASE"/>
    <property type="match status" value="1"/>
</dbReference>
<dbReference type="Pfam" id="PF03060">
    <property type="entry name" value="NMO"/>
    <property type="match status" value="1"/>
</dbReference>
<keyword evidence="2" id="KW-0288">FMN</keyword>
<keyword evidence="4" id="KW-0503">Monooxygenase</keyword>
<dbReference type="InterPro" id="IPR004136">
    <property type="entry name" value="NMO"/>
</dbReference>
<dbReference type="GO" id="GO:0004497">
    <property type="term" value="F:monooxygenase activity"/>
    <property type="evidence" value="ECO:0007669"/>
    <property type="project" value="UniProtKB-KW"/>
</dbReference>
<evidence type="ECO:0000313" key="5">
    <source>
        <dbReference type="Proteomes" id="UP001221328"/>
    </source>
</evidence>
<reference evidence="4 5" key="1">
    <citation type="journal article" date="2015" name="Int. J. Syst. Evol. Microbiol.">
        <title>Streptomyces gilvifuscus sp. nov., an actinomycete that produces antibacterial compounds isolated from soil.</title>
        <authorList>
            <person name="Nguyen T.M."/>
            <person name="Kim J."/>
        </authorList>
    </citation>
    <scope>NUCLEOTIDE SEQUENCE [LARGE SCALE GENOMIC DNA]</scope>
    <source>
        <strain evidence="4 5">T113</strain>
    </source>
</reference>
<gene>
    <name evidence="4" type="ORF">PO587_44455</name>
</gene>
<comment type="caution">
    <text evidence="4">The sequence shown here is derived from an EMBL/GenBank/DDBJ whole genome shotgun (WGS) entry which is preliminary data.</text>
</comment>
<keyword evidence="5" id="KW-1185">Reference proteome</keyword>
<dbReference type="SUPFAM" id="SSF51412">
    <property type="entry name" value="Inosine monophosphate dehydrogenase (IMPDH)"/>
    <property type="match status" value="1"/>
</dbReference>